<evidence type="ECO:0000313" key="1">
    <source>
        <dbReference type="EMBL" id="SVB58116.1"/>
    </source>
</evidence>
<feature type="non-terminal residue" evidence="1">
    <location>
        <position position="48"/>
    </location>
</feature>
<gene>
    <name evidence="1" type="ORF">METZ01_LOCUS210970</name>
</gene>
<name>A0A382F516_9ZZZZ</name>
<dbReference type="EMBL" id="UINC01048057">
    <property type="protein sequence ID" value="SVB58116.1"/>
    <property type="molecule type" value="Genomic_DNA"/>
</dbReference>
<proteinExistence type="predicted"/>
<sequence>MNTAISQTSFLKILREPPTKNVKIGVEIIRSGFQFTLFYKSVQELIRL</sequence>
<dbReference type="AlphaFoldDB" id="A0A382F516"/>
<reference evidence="1" key="1">
    <citation type="submission" date="2018-05" db="EMBL/GenBank/DDBJ databases">
        <authorList>
            <person name="Lanie J.A."/>
            <person name="Ng W.-L."/>
            <person name="Kazmierczak K.M."/>
            <person name="Andrzejewski T.M."/>
            <person name="Davidsen T.M."/>
            <person name="Wayne K.J."/>
            <person name="Tettelin H."/>
            <person name="Glass J.I."/>
            <person name="Rusch D."/>
            <person name="Podicherti R."/>
            <person name="Tsui H.-C.T."/>
            <person name="Winkler M.E."/>
        </authorList>
    </citation>
    <scope>NUCLEOTIDE SEQUENCE</scope>
</reference>
<accession>A0A382F516</accession>
<organism evidence="1">
    <name type="scientific">marine metagenome</name>
    <dbReference type="NCBI Taxonomy" id="408172"/>
    <lineage>
        <taxon>unclassified sequences</taxon>
        <taxon>metagenomes</taxon>
        <taxon>ecological metagenomes</taxon>
    </lineage>
</organism>
<protein>
    <submittedName>
        <fullName evidence="1">Uncharacterized protein</fullName>
    </submittedName>
</protein>